<accession>A0A199XNQ0</accession>
<comment type="caution">
    <text evidence="2">The sequence shown here is derived from an EMBL/GenBank/DDBJ whole genome shotgun (WGS) entry which is preliminary data.</text>
</comment>
<dbReference type="EMBL" id="JMTM01000070">
    <property type="protein sequence ID" value="OAZ03042.1"/>
    <property type="molecule type" value="Genomic_DNA"/>
</dbReference>
<keyword evidence="1" id="KW-0812">Transmembrane</keyword>
<sequence length="136" mass="15962">MFCLKNRYNPNQQVSFFYTNQEQCFYDKKKVVDDNVFHTSIQSNYFYAIINKATKMSIAAKNQFEMKLLKQLLTAKLNPWIGILVSLLIIVPSLYQILDDVTVLRKEYLFLALGFPLYVKSLKNLFDEILKTTDDL</sequence>
<gene>
    <name evidence="2" type="ORF">FLB_27170</name>
</gene>
<evidence type="ECO:0000256" key="1">
    <source>
        <dbReference type="SAM" id="Phobius"/>
    </source>
</evidence>
<evidence type="ECO:0000313" key="3">
    <source>
        <dbReference type="Proteomes" id="UP000093807"/>
    </source>
</evidence>
<evidence type="ECO:0000313" key="2">
    <source>
        <dbReference type="EMBL" id="OAZ03042.1"/>
    </source>
</evidence>
<proteinExistence type="predicted"/>
<protein>
    <submittedName>
        <fullName evidence="2">Uncharacterized protein</fullName>
    </submittedName>
</protein>
<keyword evidence="3" id="KW-1185">Reference proteome</keyword>
<dbReference type="PATRIC" id="fig|29536.5.peg.2815"/>
<keyword evidence="1" id="KW-1133">Transmembrane helix</keyword>
<organism evidence="2 3">
    <name type="scientific">Flavobacterium succinicans</name>
    <dbReference type="NCBI Taxonomy" id="29536"/>
    <lineage>
        <taxon>Bacteria</taxon>
        <taxon>Pseudomonadati</taxon>
        <taxon>Bacteroidota</taxon>
        <taxon>Flavobacteriia</taxon>
        <taxon>Flavobacteriales</taxon>
        <taxon>Flavobacteriaceae</taxon>
        <taxon>Flavobacterium</taxon>
    </lineage>
</organism>
<reference evidence="2 3" key="1">
    <citation type="submission" date="2016-06" db="EMBL/GenBank/DDBJ databases">
        <title>Draft genome sequence of Flavobacterium succinicans strain DD5b.</title>
        <authorList>
            <person name="Poehlein A."/>
            <person name="Daniel R."/>
            <person name="Simeonova D.D."/>
        </authorList>
    </citation>
    <scope>NUCLEOTIDE SEQUENCE [LARGE SCALE GENOMIC DNA]</scope>
    <source>
        <strain evidence="2 3">DD5b</strain>
    </source>
</reference>
<feature type="transmembrane region" description="Helical" evidence="1">
    <location>
        <begin position="77"/>
        <end position="98"/>
    </location>
</feature>
<dbReference type="Proteomes" id="UP000093807">
    <property type="component" value="Unassembled WGS sequence"/>
</dbReference>
<name>A0A199XNQ0_9FLAO</name>
<dbReference type="AlphaFoldDB" id="A0A199XNQ0"/>
<keyword evidence="1" id="KW-0472">Membrane</keyword>